<feature type="domain" description="Alanine racemase N-terminal" evidence="5">
    <location>
        <begin position="3"/>
        <end position="217"/>
    </location>
</feature>
<sequence>MSVTENLSSIVKTIPAHVQLVAISKTKPVEVVMEVYQAGQRVFGENKVQEMVAKQESMPKDIQWHMVGHLQSNKVKYIAPFVSLIHSVDSQKLLEAIDKEAGKAQRVIDCLLQVHIAQEETKFGFNREELLTLVSSGTLARFPNIRVVGLMGMASFTDDEVQVRREFHGLHLLFVEMQTVFGAHFTQLSMGMSGDYLLAIEEGSTMVRVGSSIFGERNYNK</sequence>
<reference evidence="6 7" key="1">
    <citation type="submission" date="2016-09" db="EMBL/GenBank/DDBJ databases">
        <authorList>
            <person name="Capua I."/>
            <person name="De Benedictis P."/>
            <person name="Joannis T."/>
            <person name="Lombin L.H."/>
            <person name="Cattoli G."/>
        </authorList>
    </citation>
    <scope>NUCLEOTIDE SEQUENCE [LARGE SCALE GENOMIC DNA]</scope>
    <source>
        <strain evidence="6 7">A7P-90m</strain>
    </source>
</reference>
<dbReference type="InterPro" id="IPR029066">
    <property type="entry name" value="PLP-binding_barrel"/>
</dbReference>
<dbReference type="AlphaFoldDB" id="A0A1G6RXJ1"/>
<evidence type="ECO:0000256" key="1">
    <source>
        <dbReference type="ARBA" id="ARBA00022898"/>
    </source>
</evidence>
<dbReference type="InterPro" id="IPR001608">
    <property type="entry name" value="Ala_racemase_N"/>
</dbReference>
<evidence type="ECO:0000256" key="2">
    <source>
        <dbReference type="HAMAP-Rule" id="MF_02087"/>
    </source>
</evidence>
<evidence type="ECO:0000256" key="4">
    <source>
        <dbReference type="RuleBase" id="RU004514"/>
    </source>
</evidence>
<dbReference type="HAMAP" id="MF_02087">
    <property type="entry name" value="PLP_homeostasis"/>
    <property type="match status" value="1"/>
</dbReference>
<organism evidence="6 7">
    <name type="scientific">Williamwhitmania taraxaci</name>
    <dbReference type="NCBI Taxonomy" id="1640674"/>
    <lineage>
        <taxon>Bacteria</taxon>
        <taxon>Pseudomonadati</taxon>
        <taxon>Bacteroidota</taxon>
        <taxon>Bacteroidia</taxon>
        <taxon>Bacteroidales</taxon>
        <taxon>Williamwhitmaniaceae</taxon>
        <taxon>Williamwhitmania</taxon>
    </lineage>
</organism>
<protein>
    <recommendedName>
        <fullName evidence="2">Pyridoxal phosphate homeostasis protein</fullName>
        <shortName evidence="2">PLP homeostasis protein</shortName>
    </recommendedName>
</protein>
<dbReference type="NCBIfam" id="TIGR00044">
    <property type="entry name" value="YggS family pyridoxal phosphate-dependent enzyme"/>
    <property type="match status" value="1"/>
</dbReference>
<comment type="similarity">
    <text evidence="2 4">Belongs to the pyridoxal phosphate-binding protein YggS/PROSC family.</text>
</comment>
<dbReference type="GO" id="GO:0030170">
    <property type="term" value="F:pyridoxal phosphate binding"/>
    <property type="evidence" value="ECO:0007669"/>
    <property type="project" value="UniProtKB-UniRule"/>
</dbReference>
<dbReference type="PIRSF" id="PIRSF004848">
    <property type="entry name" value="YBL036c_PLPDEIII"/>
    <property type="match status" value="1"/>
</dbReference>
<dbReference type="FunFam" id="3.20.20.10:FF:000018">
    <property type="entry name" value="Pyridoxal phosphate homeostasis protein"/>
    <property type="match status" value="1"/>
</dbReference>
<dbReference type="EMBL" id="FMYP01000083">
    <property type="protein sequence ID" value="SDD09131.1"/>
    <property type="molecule type" value="Genomic_DNA"/>
</dbReference>
<dbReference type="CDD" id="cd00635">
    <property type="entry name" value="PLPDE_III_YBL036c_like"/>
    <property type="match status" value="1"/>
</dbReference>
<comment type="cofactor">
    <cofactor evidence="3">
        <name>pyridoxal 5'-phosphate</name>
        <dbReference type="ChEBI" id="CHEBI:597326"/>
    </cofactor>
</comment>
<dbReference type="STRING" id="1640674.SAMN05216323_10833"/>
<accession>A0A1G6RXJ1</accession>
<gene>
    <name evidence="6" type="ORF">SAMN05216323_10833</name>
</gene>
<dbReference type="PROSITE" id="PS01211">
    <property type="entry name" value="UPF0001"/>
    <property type="match status" value="1"/>
</dbReference>
<dbReference type="OrthoDB" id="9804072at2"/>
<dbReference type="InterPro" id="IPR011078">
    <property type="entry name" value="PyrdxlP_homeostasis"/>
</dbReference>
<evidence type="ECO:0000313" key="7">
    <source>
        <dbReference type="Proteomes" id="UP000199452"/>
    </source>
</evidence>
<name>A0A1G6RXJ1_9BACT</name>
<keyword evidence="1 2" id="KW-0663">Pyridoxal phosphate</keyword>
<keyword evidence="7" id="KW-1185">Reference proteome</keyword>
<dbReference type="SUPFAM" id="SSF51419">
    <property type="entry name" value="PLP-binding barrel"/>
    <property type="match status" value="1"/>
</dbReference>
<proteinExistence type="inferred from homology"/>
<dbReference type="PANTHER" id="PTHR10146">
    <property type="entry name" value="PROLINE SYNTHETASE CO-TRANSCRIBED BACTERIAL HOMOLOG PROTEIN"/>
    <property type="match status" value="1"/>
</dbReference>
<dbReference type="Gene3D" id="3.20.20.10">
    <property type="entry name" value="Alanine racemase"/>
    <property type="match status" value="1"/>
</dbReference>
<evidence type="ECO:0000259" key="5">
    <source>
        <dbReference type="Pfam" id="PF01168"/>
    </source>
</evidence>
<dbReference type="Proteomes" id="UP000199452">
    <property type="component" value="Unassembled WGS sequence"/>
</dbReference>
<dbReference type="PANTHER" id="PTHR10146:SF14">
    <property type="entry name" value="PYRIDOXAL PHOSPHATE HOMEOSTASIS PROTEIN"/>
    <property type="match status" value="1"/>
</dbReference>
<dbReference type="Pfam" id="PF01168">
    <property type="entry name" value="Ala_racemase_N"/>
    <property type="match status" value="1"/>
</dbReference>
<evidence type="ECO:0000256" key="3">
    <source>
        <dbReference type="PIRSR" id="PIRSR004848-1"/>
    </source>
</evidence>
<feature type="modified residue" description="N6-(pyridoxal phosphate)lysine" evidence="2 3">
    <location>
        <position position="25"/>
    </location>
</feature>
<evidence type="ECO:0000313" key="6">
    <source>
        <dbReference type="EMBL" id="SDD09131.1"/>
    </source>
</evidence>
<dbReference type="RefSeq" id="WP_092440609.1">
    <property type="nucleotide sequence ID" value="NZ_FMYP01000083.1"/>
</dbReference>
<comment type="function">
    <text evidence="2">Pyridoxal 5'-phosphate (PLP)-binding protein, which is involved in PLP homeostasis.</text>
</comment>